<organism evidence="1">
    <name type="scientific">Panstrongylus lignarius</name>
    <dbReference type="NCBI Taxonomy" id="156445"/>
    <lineage>
        <taxon>Eukaryota</taxon>
        <taxon>Metazoa</taxon>
        <taxon>Ecdysozoa</taxon>
        <taxon>Arthropoda</taxon>
        <taxon>Hexapoda</taxon>
        <taxon>Insecta</taxon>
        <taxon>Pterygota</taxon>
        <taxon>Neoptera</taxon>
        <taxon>Paraneoptera</taxon>
        <taxon>Hemiptera</taxon>
        <taxon>Heteroptera</taxon>
        <taxon>Panheteroptera</taxon>
        <taxon>Cimicomorpha</taxon>
        <taxon>Reduviidae</taxon>
        <taxon>Triatominae</taxon>
        <taxon>Panstrongylus</taxon>
    </lineage>
</organism>
<dbReference type="EMBL" id="GFTR01000549">
    <property type="protein sequence ID" value="JAW15877.1"/>
    <property type="molecule type" value="Transcribed_RNA"/>
</dbReference>
<protein>
    <submittedName>
        <fullName evidence="1">Uncharacterized protein</fullName>
    </submittedName>
</protein>
<accession>A0A224XTK6</accession>
<name>A0A224XTK6_9HEMI</name>
<evidence type="ECO:0000313" key="1">
    <source>
        <dbReference type="EMBL" id="JAW15877.1"/>
    </source>
</evidence>
<dbReference type="AlphaFoldDB" id="A0A224XTK6"/>
<sequence>MRSTTCLCVAPSTLTLFTSRILSPFLIPAFSAAPPSNTALTCCKGAYNSPFILLNCPPSLTWPLTLKPKPVSVL</sequence>
<reference evidence="1" key="1">
    <citation type="journal article" date="2018" name="PLoS Negl. Trop. Dis.">
        <title>An insight into the salivary gland and fat body transcriptome of Panstrongylus lignarius (Hemiptera: Heteroptera), the main vector of Chagas disease in Peru.</title>
        <authorList>
            <person name="Nevoa J.C."/>
            <person name="Mendes M.T."/>
            <person name="da Silva M.V."/>
            <person name="Soares S.C."/>
            <person name="Oliveira C.J.F."/>
            <person name="Ribeiro J.M.C."/>
        </authorList>
    </citation>
    <scope>NUCLEOTIDE SEQUENCE</scope>
</reference>
<proteinExistence type="predicted"/>